<dbReference type="SUPFAM" id="SSF53335">
    <property type="entry name" value="S-adenosyl-L-methionine-dependent methyltransferases"/>
    <property type="match status" value="1"/>
</dbReference>
<dbReference type="GO" id="GO:0008168">
    <property type="term" value="F:methyltransferase activity"/>
    <property type="evidence" value="ECO:0007669"/>
    <property type="project" value="UniProtKB-KW"/>
</dbReference>
<dbReference type="GO" id="GO:0032259">
    <property type="term" value="P:methylation"/>
    <property type="evidence" value="ECO:0007669"/>
    <property type="project" value="UniProtKB-KW"/>
</dbReference>
<name>A0ABS4ET58_9HYPH</name>
<keyword evidence="2" id="KW-1185">Reference proteome</keyword>
<accession>A0ABS4ET58</accession>
<dbReference type="EMBL" id="JAGGJV010000009">
    <property type="protein sequence ID" value="MBP1861110.1"/>
    <property type="molecule type" value="Genomic_DNA"/>
</dbReference>
<dbReference type="Proteomes" id="UP000823786">
    <property type="component" value="Unassembled WGS sequence"/>
</dbReference>
<evidence type="ECO:0000313" key="1">
    <source>
        <dbReference type="EMBL" id="MBP1861110.1"/>
    </source>
</evidence>
<sequence length="318" mass="35206">MPIPNLKKNAVVKVRQLLKDGNIAPARIICSLFECDKTAPAEEIAFYGRLLLMTRQYGLAKRTLQFAYGKSRSDDVGRDLETATWLGKSRSDLRQMRAGAALSFVLDLPDVSRVLDVGSGGGQHAQKFASAGKSVHCVDYGRSVYFQRSETVPKLEGGDVVELTIGDFMDLPVQQPYDLVWCSHVLEHQVDANAFLKRCLSFTADDKWLAITVPPLKHSIVGGHVSLWNAGLILYQLVMAGNDCSDAVVMTYEYNISIIVRKRIISLPVLDYDAGDIDRLADFLPHNCGEGFDGRMIGGRTPRIPNELETQELTVPIH</sequence>
<proteinExistence type="predicted"/>
<dbReference type="Gene3D" id="3.40.50.150">
    <property type="entry name" value="Vaccinia Virus protein VP39"/>
    <property type="match status" value="1"/>
</dbReference>
<dbReference type="RefSeq" id="WP_209855096.1">
    <property type="nucleotide sequence ID" value="NZ_JAGGJV010000009.1"/>
</dbReference>
<reference evidence="1 2" key="1">
    <citation type="submission" date="2021-03" db="EMBL/GenBank/DDBJ databases">
        <title>Genomic Encyclopedia of Type Strains, Phase IV (KMG-IV): sequencing the most valuable type-strain genomes for metagenomic binning, comparative biology and taxonomic classification.</title>
        <authorList>
            <person name="Goeker M."/>
        </authorList>
    </citation>
    <scope>NUCLEOTIDE SEQUENCE [LARGE SCALE GENOMIC DNA]</scope>
    <source>
        <strain evidence="1 2">DSM 26427</strain>
    </source>
</reference>
<organism evidence="1 2">
    <name type="scientific">Rhizobium herbae</name>
    <dbReference type="NCBI Taxonomy" id="508661"/>
    <lineage>
        <taxon>Bacteria</taxon>
        <taxon>Pseudomonadati</taxon>
        <taxon>Pseudomonadota</taxon>
        <taxon>Alphaproteobacteria</taxon>
        <taxon>Hyphomicrobiales</taxon>
        <taxon>Rhizobiaceae</taxon>
        <taxon>Rhizobium/Agrobacterium group</taxon>
        <taxon>Rhizobium</taxon>
    </lineage>
</organism>
<gene>
    <name evidence="1" type="ORF">J2Z75_004638</name>
</gene>
<dbReference type="Pfam" id="PF13489">
    <property type="entry name" value="Methyltransf_23"/>
    <property type="match status" value="1"/>
</dbReference>
<keyword evidence="1" id="KW-0489">Methyltransferase</keyword>
<evidence type="ECO:0000313" key="2">
    <source>
        <dbReference type="Proteomes" id="UP000823786"/>
    </source>
</evidence>
<keyword evidence="1" id="KW-0808">Transferase</keyword>
<dbReference type="InterPro" id="IPR029063">
    <property type="entry name" value="SAM-dependent_MTases_sf"/>
</dbReference>
<dbReference type="CDD" id="cd02440">
    <property type="entry name" value="AdoMet_MTases"/>
    <property type="match status" value="1"/>
</dbReference>
<protein>
    <submittedName>
        <fullName evidence="1">SAM-dependent methyltransferase</fullName>
    </submittedName>
</protein>
<comment type="caution">
    <text evidence="1">The sequence shown here is derived from an EMBL/GenBank/DDBJ whole genome shotgun (WGS) entry which is preliminary data.</text>
</comment>